<gene>
    <name evidence="4" type="ORF">Din_046640</name>
</gene>
<proteinExistence type="predicted"/>
<organism evidence="4">
    <name type="scientific">Davidia involucrata</name>
    <name type="common">Dove tree</name>
    <dbReference type="NCBI Taxonomy" id="16924"/>
    <lineage>
        <taxon>Eukaryota</taxon>
        <taxon>Viridiplantae</taxon>
        <taxon>Streptophyta</taxon>
        <taxon>Embryophyta</taxon>
        <taxon>Tracheophyta</taxon>
        <taxon>Spermatophyta</taxon>
        <taxon>Magnoliopsida</taxon>
        <taxon>eudicotyledons</taxon>
        <taxon>Gunneridae</taxon>
        <taxon>Pentapetalae</taxon>
        <taxon>asterids</taxon>
        <taxon>Cornales</taxon>
        <taxon>Nyssaceae</taxon>
        <taxon>Davidia</taxon>
    </lineage>
</organism>
<dbReference type="InterPro" id="IPR036812">
    <property type="entry name" value="NAD(P)_OxRdtase_dom_sf"/>
</dbReference>
<dbReference type="Pfam" id="PF00248">
    <property type="entry name" value="Aldo_ket_red"/>
    <property type="match status" value="1"/>
</dbReference>
<dbReference type="PANTHER" id="PTHR43625">
    <property type="entry name" value="AFLATOXIN B1 ALDEHYDE REDUCTASE"/>
    <property type="match status" value="1"/>
</dbReference>
<evidence type="ECO:0000256" key="2">
    <source>
        <dbReference type="ARBA" id="ARBA00023002"/>
    </source>
</evidence>
<sequence>MEDKPQIQISGVKLGTQGLECIHPRFTGENIEKNKLLYARLANLAAKHNCTTPQLALAWLLHQGDDVIPNPGTTKIKNLDNNIGSLAVKAYARGFERNF</sequence>
<dbReference type="PANTHER" id="PTHR43625:SF65">
    <property type="entry name" value="NADP-DEPENDENT OXIDOREDUCTASE DOMAIN-CONTAINING PROTEIN"/>
    <property type="match status" value="1"/>
</dbReference>
<evidence type="ECO:0000259" key="3">
    <source>
        <dbReference type="Pfam" id="PF00248"/>
    </source>
</evidence>
<dbReference type="InterPro" id="IPR023210">
    <property type="entry name" value="NADP_OxRdtase_dom"/>
</dbReference>
<name>A0A5B7C7V1_DAVIN</name>
<dbReference type="GO" id="GO:0016491">
    <property type="term" value="F:oxidoreductase activity"/>
    <property type="evidence" value="ECO:0007669"/>
    <property type="project" value="UniProtKB-KW"/>
</dbReference>
<dbReference type="InterPro" id="IPR050791">
    <property type="entry name" value="Aldo-Keto_reductase"/>
</dbReference>
<evidence type="ECO:0000313" key="4">
    <source>
        <dbReference type="EMBL" id="MPA77199.1"/>
    </source>
</evidence>
<dbReference type="AlphaFoldDB" id="A0A5B7C7V1"/>
<dbReference type="SUPFAM" id="SSF51430">
    <property type="entry name" value="NAD(P)-linked oxidoreductase"/>
    <property type="match status" value="1"/>
</dbReference>
<dbReference type="GO" id="GO:0005737">
    <property type="term" value="C:cytoplasm"/>
    <property type="evidence" value="ECO:0007669"/>
    <property type="project" value="TreeGrafter"/>
</dbReference>
<feature type="domain" description="NADP-dependent oxidoreductase" evidence="3">
    <location>
        <begin position="31"/>
        <end position="88"/>
    </location>
</feature>
<keyword evidence="1" id="KW-0521">NADP</keyword>
<reference evidence="4" key="1">
    <citation type="submission" date="2019-08" db="EMBL/GenBank/DDBJ databases">
        <title>Reference gene set and small RNA set construction with multiple tissues from Davidia involucrata Baill.</title>
        <authorList>
            <person name="Yang H."/>
            <person name="Zhou C."/>
            <person name="Li G."/>
            <person name="Wang J."/>
            <person name="Gao P."/>
            <person name="Wang M."/>
            <person name="Wang R."/>
            <person name="Zhao Y."/>
        </authorList>
    </citation>
    <scope>NUCLEOTIDE SEQUENCE</scope>
    <source>
        <tissue evidence="4">Mixed with DoveR01_LX</tissue>
    </source>
</reference>
<evidence type="ECO:0000256" key="1">
    <source>
        <dbReference type="ARBA" id="ARBA00022857"/>
    </source>
</evidence>
<dbReference type="EMBL" id="GHES01046640">
    <property type="protein sequence ID" value="MPA77199.1"/>
    <property type="molecule type" value="Transcribed_RNA"/>
</dbReference>
<accession>A0A5B7C7V1</accession>
<keyword evidence="2" id="KW-0560">Oxidoreductase</keyword>
<dbReference type="Gene3D" id="3.20.20.100">
    <property type="entry name" value="NADP-dependent oxidoreductase domain"/>
    <property type="match status" value="1"/>
</dbReference>
<protein>
    <submittedName>
        <fullName evidence="4">Putative perakine reductase</fullName>
    </submittedName>
</protein>